<feature type="compositionally biased region" description="Basic and acidic residues" evidence="1">
    <location>
        <begin position="1136"/>
        <end position="1146"/>
    </location>
</feature>
<feature type="domain" description="SEA" evidence="2">
    <location>
        <begin position="6522"/>
        <end position="6648"/>
    </location>
</feature>
<evidence type="ECO:0000313" key="3">
    <source>
        <dbReference type="EMBL" id="KAK8768605.1"/>
    </source>
</evidence>
<feature type="region of interest" description="Disordered" evidence="1">
    <location>
        <begin position="805"/>
        <end position="835"/>
    </location>
</feature>
<dbReference type="PANTHER" id="PTHR39072:SF2">
    <property type="match status" value="1"/>
</dbReference>
<evidence type="ECO:0000256" key="1">
    <source>
        <dbReference type="SAM" id="MobiDB-lite"/>
    </source>
</evidence>
<sequence length="6676" mass="725084">MTYTVGLDHQAEAAEVSVALIEPTGALATLTRTEVNGEQTTLHTTEIRREYVEGTYTQILSTHSTVLELAPSLNEVDDSAHHQGRRQRPQTTHGVQSFGSLSSGKVFQTAVNELSSTVTTEIQPTKTTQASLLSAVPGAKSTTVVGLNIKSGQISELSEERDSAVPVITVTGTEGLLVQGTGSEHVTYKVFTGTYVNTEGHDAKTYMFFFGNRQLPVVATPSLPDAATMSEEFDIRPGNQKGVVLDISHKIGVLLPSQTVHSISPTEVPRSDYLLFGSGNAQGGEAMTGMLIEGSEPITIEGMTGSQMSTSSTMHVTLSAMPTENHRERSSSSSHRKPTPTLYRHGKKFEPTATGRRAAAMDGATIITDKFFLPQHLGLYTTSPVSGASRTADEFLEDVDHDYDPPPTQEEPVVMVRMRPPLDHINLEALRHELLTPTPLKDIRPTKTVGSHTHHDDFADDVGDIFATDALNGPYRRGQHEDESTSSKKTRVTLFGFVDFTTTISGTEVVFQPAATGTALDFGKTRRPHDEDIYNPFNIPTRKPQTTSSSTKRKDSLYGTATREFVSKLSMLTSTFKGGVEMQSTMYTSTIPMLVNSRVPKYNDDESGKDFHSFAPEPDMNIPESSEDYLYDSHVLENLMPSSSFSPEDLETPNFLSSYAPPQSKEHPVASPIFGPPKESSSLHPSETVMVSMIEGTKTEKYPVTPTRPSLSTPKPKRKKTYKTGLVSSITGTDINGDMTTEWTTLIIGTVISGRYAHVIQSTSSIFYTQSKTEQMEQVTTPKAPPPAPGLVLPSDIQIEGVSDRAVTEQDIQEDTETPAPVTEESPPAESAEGAHDSLDVYSITSNFAVPLINQSRVIEESYETALPGRDQPSVVDLSDGLHVSTLVPSIEPSYVSPSSTSEVAVLTDGFILPSVQDSAKEYDYDQQTSSTNTEEEKPKIITMGFILPGADPAKQFEDDLVHTEEVRLLTDGFVLPGHDLPSQLGDDQTQSTLQGRIIDSVAPSQQQATTVTSYPITHYSTFTYYSTIPGPSGSTVNSREVTTSQVFQNSEEYEEARKRGFETIAPEKSMLPLDPSQTATLMTTYTYHSTYTSDGSTLVAVSEKTMSDLLAPSEQDDNSVEISPTAVRNSAVTQTDHEISTHHSDAASSAHAHIEEPSEGIVPDATSSTKATPPLSSEGAPTTYFTTYTYLTTLFKDGTSSVTSSLETVSSVVYGSSTDSAGQEHGSLTNVAPTPMVPVTTYYTTYTYFTTLLKDGTSTVTSREEIVSNTVRGHDSATATDSSVSIQPTKTDLLSTVYTTYTYYTTFVRGGSTTIRNRTQVVSKVKTVSQPSTTELITTPVVSTYYTTYTYFTTVNRGGTKSVKSRESVKTNIITKYPKTHAHESTPLPSITTTYTTILSPVTVYRDGTPRVSFISRTSAIVKTIDGSFTSPSAEATEPAIQATPTSDMDSMFTTFTYYTTFYEDGAPVISSREETVTNTVSEPAETPRLEETQRDLESSTIVRTYYTTYTYFTTFETDGSPTVTSREEIVTNYVTMTPHDIITGVTPTSVSLEVQPTDTSTTEETPPLLSSLPEGLDLRELLRNVPVTHYTTYTYYTTFYTDGSSVLSSRTEVVSNVVGPTAATAATLPAGLQVDDTDSEPPATSSISTEDLSSKGSSSASTEPQSEVESQAFSGSSVQQTATTPLSPSLTAKLESSFHKASSKSPTAPFKFRLRTPLLRSRPRPPPPSGAHIASALGAPLIVVRNKREVKQHDLDVAEARGDEIYATPVTYYTTFTYFTTYLKPDGRTSVASNLQVISSVHYPTQRIVPTRTIFHDQIHRTENVQVYPSHQGVAGCIRCRSDIKTAYVTHTDYITEFVHGRPVTSTRYVTLTNYVTVTPGQTVYEHRPSQIVAVPGCRHCRQQPQYTTHTYYTTVLVAGRPVTSTRYDTVTNYVTVTVTEEPIHQRSRPTVVQQVVPHRPATAVDTIYTTYTYFTTSVIHGRPTVLSRYETLTNYVTITARDGAVAGRAIQPTGAYRPVIIRPTPVTDTVYTTYTYFTTRLIRGRPSVATRYETVTDYVTVTVTEQDRIRPTQVYRPIYPTQPGYEPHHTAYTTYTYYTTRYIDGRPVVNTRYETVTNVATVTLTQHTPQDVGARIRPAEAGPYRTYHTTYTYFTTRYVDGSAIVNTRKETVTNTVLGALCRTCPAGFVEARSYDAGPHHQTAAITRTLAPGPQIHATPTTYYTTYTHFTTILEAGKPVIQTRYETYTDIVSGLVLPTRALVAPEPSKQDYQQAQVLATTDYAQERVQEQLPVFQKIEPSRRRRSLLTATAAHDTDGTGSAQAEYELGGGRGETVSRVLRPRAQRGLSDDVNAPQARPGRKMLSHGSRLPPQRFLPKSSASSVSLSDTRLSLHPQTPPQQALSEPPVYLKPSVYYREARRNEKDYEGLRRTARPSLLATPSPQTFYTTFSHFTTVLSDGKPSVSTRLEVITNVFTDVVLPTRTTAEVPARKRSRDVGKAEGNVVAAEDSLELSHRRRPQPRKLLSLSSKENEFPLPDQFVVTDEEAASANRHKPGLVARSAGAEGSSAAKARDHPVGLIQSVEARAVRDGATTVYATEVYGTFINGAYAQVVSTAVRVFSDQHSSRVPPRQESASSPSQAHPTGLISSIANTVIHDSTTTAYTTNIYGTYIRGMYAHVAQTTSTVIKPQASKSASSITKNQQYKTGLISSLVNTEIHDATTTLWKTQIYGTFVNGFYAHVASTASEVLKPTKNSFVQATSTQTPTRTSVVAQQTKTKSYTTGLLSARTNVVVNGGTSTEVVTNIYGTFVGDLYAQVARTTSRVLSETAPSKTGANVGHSTTAAKLIGVISSTVQSVTHGSVVTYYTTEIHGTSVGSLYAQIAKTSTRTETIKPTSTQAAFVQKTGLLSSSVLSSEVHGGSTTLHVSEVYGTYIGDAYAQFGRSTRRIIAPTTTNKEPEKTDTQKTGLVSSVVSTEVQNGRTTLHTTEIHGTYINGFYAHIARKTSSVLQPAGLQKTQAPATTANSETLVSSEVSTEIRNGATTLHTTNVYGTYINGFYAHVARSTSSVISRTVAPTSTAETLKTGIVSRSVRSDINNGFVTEYTTDIYGTFINGFYAHLARTTTTKYPEPTTSKSESIDLLSSFYSSLSALASSSAPTLTISDQSSWITLSSFPISSPDWKTTTTVAKQSSVIVLQSSVVLPATGSLKDFTVILTPSPSVETISTLDLSSSSSTKNSVNIVELDTTTDNILDEIGLTTVLRIDSSLDDRAIVPTIEESVLTSSISTDEVISFLSEPTPVITEIPDSTSLETETPLETAAVTESSQTNEILEKRSSEVQETVTTRIRPIFPTRRRPNGAKRPINRGSGDFRDEEEPEDYGKNEFLDEEDEDYNEYEEKQIETPEPRSSKRHRPTRAGYTRGPRQPQTTHQIKHQAEDEEYDLYHDDDYEQISARSKSQASRNEQPSPPSGVNIRPFRRDRASFVVPSRAAVNKPAFTLQIRRPHGRQRLNGRRPLKEEKPEEEEIEAEEAVHSSAATPQLHLGRRRGSARPLAGKPPPARAPFTRTRPSAVEKTHGISPSRPKSEEEYSDYDEDTDYAAERNPRGRGRLKQPSRGPPNVRGRVNSGIPNQDFSLLTSSYVTTETIVTSTVLPIVLRGRTVLSTVTTTKFSESTVTKTASVPVPQIPTAAPFIPQPYFAVPQITTMLTLYVTGDQGDVIPVVTTVTVPFYQQPQHFFHTKVARSVPDKASQFATLASTAFIGVAVDGSRQDEVSGGDRSEEVPLFSSGIEPSLDRASSWSLAQSRSPGNVASESISEADAVTTISMGPLTEVYEQPATDIPVLPKPTKGGSAKKWKAEKKLTAGPDIRSDEDKYGIGRKFISRKLQQFEEPEDEGVRPAADFTRIRGRNRVRATRVQPLHLSTPEALVDNSGTHQAGFDPSAVSHDEPIDGGVRSGVRRGRVFRRPVHRNRAILDGTSPNEFRGPHGGFIRRRPPHIVQDHVDLNPVQEPSSAFHFGDDHQAFSPGNLLETPLPAFSSQHILPSPSLDNFLSSSFVGGGYSFPAPEVVATLTDPLASPLNHEITADAVALSGLETSALPQGKVRRIKVLRPAPHGEGSLGDGSKKVRRVTVTRTFSPAGAPTRYEDFRPQVDTAFNQDDGGFNHFGPHHNVVPVAPPQPQQQQPHDVLRVPAEVTQQAGLGHGVPYDHFATGVNQQSFPGFSPNVPYQYSPAVPQQFAQAEPYSPRVPEQHDHYPQLQPVQNFVPVAEQPPVPQPAPNLNNLPEEVAPPPPPPPPVSPTRNSRRTVFRRIRPTKSNHHGERKTSLVRKTRPIVSTPALQLSSVNIEPTHVFVSADSIDFNRVLGSSQQSLEYFAPASQDYFAPVSQEVLNPVSQQYFAPASDQYFSPASRFPEPPPPPPPVSTEPTLEQPSAPAVGQNQENSADLVEDTTPSSHQFRRIIRVKKPGEGKGGQRRKVVLNRRPSANSLQARGPANNVNNANELVPKNVDVPPLVSSHVLSPSQENASPTASLEIGATVPLTYYTTFTYLTTFLHGTDTVYNSREAVLSSVATETLDSNIVNVIQNHGGFTTAPDGVSTVNLGSRTKGAATTIVNLESRLQIFNSDIYKVIHPTPTAQTAATFSTESPVLAHIQEPQSPHHSAPVEETSTVQLTDLFNAQKTFYTLYTYYYTLFDGTETKNSVRSEISSSIANDNSPFQPPIAQTKIRNGLLPLGLDVTTVHLGSRNVEGTTTEVNLGMRTVIKFDKIVDADIGRVHEDIAPTASYYPTFATDTVDNKIDFISNQERSSLLADALQPSYSIAHGDVQPTNNIHATPVILFPVDESTNAPRAKLRVVTTRVRPAGGLKSGVFQAAPGVRVRIKPVVKHAEDSFASSAAPDLSSHVYEPFSSYFITSPNPSSVVTGDEPLLSSAIFPLTTPEDEESHRGKKRLKVTLRRPIPGDKLARTNSLNTRFVRPSRFEITTKPRFYVVTRTNAAGVTRPTKNPFTVKVSKRLKPTDLIRATPSVIYETFTTTTSVPVIFGLQTSYREVVITASTPVTLTTSPTYGVEDHDLIEPSQTVMLTYFTTTTFTVPYTLGDQTLYTTVLETNSRVVTETVGLSTRVSDGVTLIVASGGDGEATTHLFPHQPTPYTLQPTLLLDAVLMKEHFDGQNVTPQPYSVSYSTKTLFTTYTYFTTFFTDDSSSIASSEQVISNTVTIPVTQNLYPTITPYLPEPREPSTILETSERVVTSTSYNTFTFYATLFNGSSSVVTPFEEVQSQVFVITESFTITRTLQPTLSVQPHSTPVFSRPELQQSYHYPDHDQYLSHHYESQQPQLYGVSDILKSQQLKPTTVLSTLYSTQTNFITFFQGTSTIVTSIEEVLSDVVTITIPQGLATPVLSSPQLPSPTTTSVPEFSTRTYLTTQTQYVTFFRGTETILSSIEEIGTTVVTERVGSRPSVYSRPVSTPALSSLVPYKSSTPTFVLPSHTGAPADLVPSVRTYYTTYTYFTTFYTDSSSIIASRENVVTSQVTLFVPRASLTSSVRTTGPTRIPTLSTSTTAPTSTSSSRPTTTSTSRYTRPTSTTPPYDTKLYTTGTTYTTYTFYTTLFGGQDKIVISSEQVVPQIVTTRIGSKPSTTSSRLRPTPTVLTHMTTYTYFTTLVSDSDTIVSSSEEVITQLVSTTISPSSSTSFVPEVNIITSSLYKPVKEGAVVEVTRKTATTETKKSTFGSSYKRPSTGTYLKSSVTLFASSSFIPTSSPRITTVTPSFTILESPSVEEESTRPSMGVSTTVIDGSTVIFFTDIAASQEEEAEAVSSESLASFFTSSMLSPVFVPSASPSPEILESSFFTSPSPSSAVTSTTVLESSTKYVGADNETTTLSPSVTLFMVTGTDGSLTRLTEATFTSRTQEVAPSKAEAPAIADIISTEIPYLQAPSPSPSESSAAGSAAGTSSPSKPIKPGSIIDLADVLGGNANIGGNIGEAIKGIVHLLSNGKKNGTEGAGDLQPSQVKEDVPLPPSDGVTVSNIEEPVYIPVGAIASDMSAAERSQATDSMSFDKDGTLLTSISHGRPSIMAEGVHTDVLTGAETVFILPTDAHYDDDTGEGEGVPERVDKDTSVHLVGSVQKAPLPSTDATPALDASTGVITGDKTIFFDDFDKLAELTQRAEDNKGGVTISDPKEISKIVGVQTIFFPDTNVLQSSLVSEVQITGATTIFGEGFTPILPDPQDSSETLASSVQPTVVGGAKSVSGATTIFFQLDGDTAPILPSVSTSVSTVTQYVTSVESVTRTLTLTTTKVYYTRDSPLTITSVFTTTIAPRTFVSTIIGSRTILGTLSEPSASVDAQLTTPLPSEATTTVTTTTLIFNSITTTVVRTLVLPTERPEPTRSSSFGSLPTTSIQVTPEVRGRTPESADSKSPPTLRPPPRRITTPRPTTAVHGKRPVIPFRAPSRTPDTASTKPMPTGPKFKIPFPKPPTTTTTTPRPTKPPRMKPGKATPVDGYPPVCLPGCSIANYEVCREALDEVETYVVILRVVKMGESAVSYRTELSNSLSTEFQQIADTAKKAMGDAYKKTDVEGQFVSSSLNSISEADDLDTADSAPPGILLNFTVAMAKSEAITSEVIRDQLSRSLRQSNYSIGRSPLFVSPNVHAVAAVQGRWSPRSASVKNAQLVMFVSRN</sequence>
<feature type="compositionally biased region" description="Polar residues" evidence="1">
    <location>
        <begin position="89"/>
        <end position="100"/>
    </location>
</feature>
<feature type="compositionally biased region" description="Polar residues" evidence="1">
    <location>
        <begin position="1166"/>
        <end position="1176"/>
    </location>
</feature>
<organism evidence="3 4">
    <name type="scientific">Amblyomma americanum</name>
    <name type="common">Lone star tick</name>
    <dbReference type="NCBI Taxonomy" id="6943"/>
    <lineage>
        <taxon>Eukaryota</taxon>
        <taxon>Metazoa</taxon>
        <taxon>Ecdysozoa</taxon>
        <taxon>Arthropoda</taxon>
        <taxon>Chelicerata</taxon>
        <taxon>Arachnida</taxon>
        <taxon>Acari</taxon>
        <taxon>Parasitiformes</taxon>
        <taxon>Ixodida</taxon>
        <taxon>Ixodoidea</taxon>
        <taxon>Ixodidae</taxon>
        <taxon>Amblyomminae</taxon>
        <taxon>Amblyomma</taxon>
    </lineage>
</organism>
<feature type="region of interest" description="Disordered" evidence="1">
    <location>
        <begin position="3928"/>
        <end position="3962"/>
    </location>
</feature>
<feature type="compositionally biased region" description="Acidic residues" evidence="1">
    <location>
        <begin position="3589"/>
        <end position="3599"/>
    </location>
</feature>
<dbReference type="InterPro" id="IPR000082">
    <property type="entry name" value="SEA_dom"/>
</dbReference>
<feature type="compositionally biased region" description="Basic and acidic residues" evidence="1">
    <location>
        <begin position="6404"/>
        <end position="6413"/>
    </location>
</feature>
<feature type="compositionally biased region" description="Acidic residues" evidence="1">
    <location>
        <begin position="3387"/>
        <end position="3396"/>
    </location>
</feature>
<protein>
    <recommendedName>
        <fullName evidence="2">SEA domain-containing protein</fullName>
    </recommendedName>
</protein>
<feature type="compositionally biased region" description="Basic residues" evidence="1">
    <location>
        <begin position="4302"/>
        <end position="4317"/>
    </location>
</feature>
<feature type="compositionally biased region" description="Polar residues" evidence="1">
    <location>
        <begin position="6385"/>
        <end position="6400"/>
    </location>
</feature>
<feature type="region of interest" description="Disordered" evidence="1">
    <location>
        <begin position="323"/>
        <end position="353"/>
    </location>
</feature>
<feature type="region of interest" description="Disordered" evidence="1">
    <location>
        <begin position="5931"/>
        <end position="5958"/>
    </location>
</feature>
<dbReference type="Pfam" id="PF15950">
    <property type="entry name" value="DUF4758"/>
    <property type="match status" value="14"/>
</dbReference>
<name>A0AAQ4E1L5_AMBAM</name>
<gene>
    <name evidence="3" type="ORF">V5799_014930</name>
</gene>
<feature type="region of interest" description="Disordered" evidence="1">
    <location>
        <begin position="661"/>
        <end position="684"/>
    </location>
</feature>
<feature type="compositionally biased region" description="Low complexity" evidence="1">
    <location>
        <begin position="2309"/>
        <end position="2324"/>
    </location>
</feature>
<feature type="compositionally biased region" description="Polar residues" evidence="1">
    <location>
        <begin position="3454"/>
        <end position="3466"/>
    </location>
</feature>
<accession>A0AAQ4E1L5</accession>
<feature type="region of interest" description="Disordered" evidence="1">
    <location>
        <begin position="1476"/>
        <end position="1495"/>
    </location>
</feature>
<feature type="compositionally biased region" description="Polar residues" evidence="1">
    <location>
        <begin position="1644"/>
        <end position="1692"/>
    </location>
</feature>
<feature type="region of interest" description="Disordered" evidence="1">
    <location>
        <begin position="3312"/>
        <end position="3437"/>
    </location>
</feature>
<feature type="region of interest" description="Disordered" evidence="1">
    <location>
        <begin position="1130"/>
        <end position="1179"/>
    </location>
</feature>
<feature type="region of interest" description="Disordered" evidence="1">
    <location>
        <begin position="5544"/>
        <end position="5589"/>
    </location>
</feature>
<dbReference type="InterPro" id="IPR031866">
    <property type="entry name" value="DUF4758"/>
</dbReference>
<feature type="compositionally biased region" description="Polar residues" evidence="1">
    <location>
        <begin position="2635"/>
        <end position="2645"/>
    </location>
</feature>
<dbReference type="EMBL" id="JARKHS020023706">
    <property type="protein sequence ID" value="KAK8768605.1"/>
    <property type="molecule type" value="Genomic_DNA"/>
</dbReference>
<feature type="region of interest" description="Disordered" evidence="1">
    <location>
        <begin position="3769"/>
        <end position="3790"/>
    </location>
</feature>
<feature type="compositionally biased region" description="Low complexity" evidence="1">
    <location>
        <begin position="3312"/>
        <end position="3325"/>
    </location>
</feature>
<dbReference type="PROSITE" id="PS50024">
    <property type="entry name" value="SEA"/>
    <property type="match status" value="1"/>
</dbReference>
<feature type="region of interest" description="Disordered" evidence="1">
    <location>
        <begin position="2626"/>
        <end position="2645"/>
    </location>
</feature>
<feature type="region of interest" description="Disordered" evidence="1">
    <location>
        <begin position="3497"/>
        <end position="3627"/>
    </location>
</feature>
<dbReference type="Proteomes" id="UP001321473">
    <property type="component" value="Unassembled WGS sequence"/>
</dbReference>
<feature type="region of interest" description="Disordered" evidence="1">
    <location>
        <begin position="521"/>
        <end position="555"/>
    </location>
</feature>
<feature type="compositionally biased region" description="Low complexity" evidence="1">
    <location>
        <begin position="2378"/>
        <end position="2395"/>
    </location>
</feature>
<feature type="compositionally biased region" description="Basic and acidic residues" evidence="1">
    <location>
        <begin position="3397"/>
        <end position="3409"/>
    </location>
</feature>
<feature type="region of interest" description="Disordered" evidence="1">
    <location>
        <begin position="4405"/>
        <end position="4455"/>
    </location>
</feature>
<feature type="compositionally biased region" description="Basic residues" evidence="1">
    <location>
        <begin position="3503"/>
        <end position="3515"/>
    </location>
</feature>
<feature type="region of interest" description="Disordered" evidence="1">
    <location>
        <begin position="76"/>
        <end position="100"/>
    </location>
</feature>
<feature type="compositionally biased region" description="Pro residues" evidence="1">
    <location>
        <begin position="4413"/>
        <end position="4423"/>
    </location>
</feature>
<reference evidence="3 4" key="1">
    <citation type="journal article" date="2023" name="Arcadia Sci">
        <title>De novo assembly of a long-read Amblyomma americanum tick genome.</title>
        <authorList>
            <person name="Chou S."/>
            <person name="Poskanzer K.E."/>
            <person name="Rollins M."/>
            <person name="Thuy-Boun P.S."/>
        </authorList>
    </citation>
    <scope>NUCLEOTIDE SEQUENCE [LARGE SCALE GENOMIC DNA]</scope>
    <source>
        <strain evidence="3">F_SG_1</strain>
        <tissue evidence="3">Salivary glands</tissue>
    </source>
</reference>
<comment type="caution">
    <text evidence="3">The sequence shown here is derived from an EMBL/GenBank/DDBJ whole genome shotgun (WGS) entry which is preliminary data.</text>
</comment>
<evidence type="ECO:0000259" key="2">
    <source>
        <dbReference type="PROSITE" id="PS50024"/>
    </source>
</evidence>
<keyword evidence="4" id="KW-1185">Reference proteome</keyword>
<feature type="compositionally biased region" description="Basic and acidic residues" evidence="1">
    <location>
        <begin position="3769"/>
        <end position="3782"/>
    </location>
</feature>
<feature type="region of interest" description="Disordered" evidence="1">
    <location>
        <begin position="2308"/>
        <end position="2410"/>
    </location>
</feature>
<feature type="compositionally biased region" description="Low complexity" evidence="1">
    <location>
        <begin position="5939"/>
        <end position="5958"/>
    </location>
</feature>
<feature type="region of interest" description="Disordered" evidence="1">
    <location>
        <begin position="6378"/>
        <end position="6495"/>
    </location>
</feature>
<feature type="region of interest" description="Disordered" evidence="1">
    <location>
        <begin position="4268"/>
        <end position="4328"/>
    </location>
</feature>
<evidence type="ECO:0000313" key="4">
    <source>
        <dbReference type="Proteomes" id="UP001321473"/>
    </source>
</evidence>
<dbReference type="PANTHER" id="PTHR39072">
    <property type="entry name" value="RE48511P"/>
    <property type="match status" value="1"/>
</dbReference>
<proteinExistence type="predicted"/>
<feature type="region of interest" description="Disordered" evidence="1">
    <location>
        <begin position="1631"/>
        <end position="1735"/>
    </location>
</feature>
<feature type="region of interest" description="Disordered" evidence="1">
    <location>
        <begin position="5998"/>
        <end position="6023"/>
    </location>
</feature>
<feature type="compositionally biased region" description="Low complexity" evidence="1">
    <location>
        <begin position="818"/>
        <end position="832"/>
    </location>
</feature>
<dbReference type="InterPro" id="IPR036364">
    <property type="entry name" value="SEA_dom_sf"/>
</dbReference>
<dbReference type="SUPFAM" id="SSF82671">
    <property type="entry name" value="SEA domain"/>
    <property type="match status" value="1"/>
</dbReference>
<feature type="region of interest" description="Disordered" evidence="1">
    <location>
        <begin position="3454"/>
        <end position="3479"/>
    </location>
</feature>
<feature type="compositionally biased region" description="Low complexity" evidence="1">
    <location>
        <begin position="5553"/>
        <end position="5589"/>
    </location>
</feature>
<feature type="region of interest" description="Disordered" evidence="1">
    <location>
        <begin position="701"/>
        <end position="723"/>
    </location>
</feature>
<feature type="compositionally biased region" description="Pro residues" evidence="1">
    <location>
        <begin position="4287"/>
        <end position="4298"/>
    </location>
</feature>
<feature type="compositionally biased region" description="Low complexity" evidence="1">
    <location>
        <begin position="6463"/>
        <end position="6482"/>
    </location>
</feature>